<dbReference type="InterPro" id="IPR001506">
    <property type="entry name" value="Peptidase_M12A"/>
</dbReference>
<accession>A0A0N5CBA9</accession>
<dbReference type="Pfam" id="PF01400">
    <property type="entry name" value="Astacin"/>
    <property type="match status" value="1"/>
</dbReference>
<dbReference type="InterPro" id="IPR000742">
    <property type="entry name" value="EGF"/>
</dbReference>
<evidence type="ECO:0000313" key="5">
    <source>
        <dbReference type="WBParaSite" id="SPAL_0001517200.1"/>
    </source>
</evidence>
<evidence type="ECO:0000259" key="3">
    <source>
        <dbReference type="PROSITE" id="PS01186"/>
    </source>
</evidence>
<protein>
    <submittedName>
        <fullName evidence="5">Astacin domain-containing protein</fullName>
    </submittedName>
</protein>
<organism evidence="4 5">
    <name type="scientific">Strongyloides papillosus</name>
    <name type="common">Intestinal threadworm</name>
    <dbReference type="NCBI Taxonomy" id="174720"/>
    <lineage>
        <taxon>Eukaryota</taxon>
        <taxon>Metazoa</taxon>
        <taxon>Ecdysozoa</taxon>
        <taxon>Nematoda</taxon>
        <taxon>Chromadorea</taxon>
        <taxon>Rhabditida</taxon>
        <taxon>Tylenchina</taxon>
        <taxon>Panagrolaimomorpha</taxon>
        <taxon>Strongyloidoidea</taxon>
        <taxon>Strongyloididae</taxon>
        <taxon>Strongyloides</taxon>
    </lineage>
</organism>
<dbReference type="WBParaSite" id="SPAL_0001517200.1">
    <property type="protein sequence ID" value="SPAL_0001517200.1"/>
    <property type="gene ID" value="SPAL_0001517200"/>
</dbReference>
<evidence type="ECO:0000256" key="1">
    <source>
        <dbReference type="SAM" id="SignalP"/>
    </source>
</evidence>
<dbReference type="GO" id="GO:0004222">
    <property type="term" value="F:metalloendopeptidase activity"/>
    <property type="evidence" value="ECO:0007669"/>
    <property type="project" value="InterPro"/>
</dbReference>
<evidence type="ECO:0000313" key="4">
    <source>
        <dbReference type="Proteomes" id="UP000046392"/>
    </source>
</evidence>
<feature type="signal peptide" evidence="1">
    <location>
        <begin position="1"/>
        <end position="22"/>
    </location>
</feature>
<dbReference type="PROSITE" id="PS00022">
    <property type="entry name" value="EGF_1"/>
    <property type="match status" value="1"/>
</dbReference>
<reference evidence="5" key="1">
    <citation type="submission" date="2017-02" db="UniProtKB">
        <authorList>
            <consortium name="WormBaseParasite"/>
        </authorList>
    </citation>
    <scope>IDENTIFICATION</scope>
</reference>
<keyword evidence="4" id="KW-1185">Reference proteome</keyword>
<name>A0A0N5CBA9_STREA</name>
<dbReference type="AlphaFoldDB" id="A0A0N5CBA9"/>
<dbReference type="PROSITE" id="PS01186">
    <property type="entry name" value="EGF_2"/>
    <property type="match status" value="1"/>
</dbReference>
<dbReference type="Proteomes" id="UP000046392">
    <property type="component" value="Unplaced"/>
</dbReference>
<feature type="chain" id="PRO_5005895898" evidence="1">
    <location>
        <begin position="23"/>
        <end position="394"/>
    </location>
</feature>
<feature type="domain" description="EGF-like" evidence="2 3">
    <location>
        <begin position="255"/>
        <end position="266"/>
    </location>
</feature>
<sequence length="394" mass="46359">MKLSLLLALILVLNILQNVADGKKSKKTKKPPPYKIPPYPIRPKPVMYYTHQEISHHIIHNIDETLKYLSQTTCLNFKKQNNSVKRIGINFYLQNFSKVELSTKKYKPTNVYLKDSIINDTRDLYFYMGLALGLVPEITRNDSIHYLEVLEENLSKTNFEKYYKVKKYGNKILASTSFDYYSMMLSSPFFKSENEDLTYIFKSYLSKYFIESVFTTEDFSYSDIKRLWYLHCSNKYRKKKKCKHGGFYLEHLKKCECPLPFTGKECEKLFKNEESCGKTQEFLADSSQRNHTIKNIQSSCTYSIKSKKGKKVRFKIFNLNFTQRHLCNIGFKLEVKYRKDKSATGLGLCDNYNDISFPPLSSEIYLVFNDEGSNRLEFSYNEVEENEIKQYADI</sequence>
<evidence type="ECO:0000259" key="2">
    <source>
        <dbReference type="PROSITE" id="PS00022"/>
    </source>
</evidence>
<dbReference type="GO" id="GO:0006508">
    <property type="term" value="P:proteolysis"/>
    <property type="evidence" value="ECO:0007669"/>
    <property type="project" value="InterPro"/>
</dbReference>
<dbReference type="InterPro" id="IPR024079">
    <property type="entry name" value="MetalloPept_cat_dom_sf"/>
</dbReference>
<dbReference type="Gene3D" id="3.40.390.10">
    <property type="entry name" value="Collagenase (Catalytic Domain)"/>
    <property type="match status" value="1"/>
</dbReference>
<keyword evidence="1" id="KW-0732">Signal</keyword>
<proteinExistence type="predicted"/>